<dbReference type="GO" id="GO:0070967">
    <property type="term" value="F:coenzyme F420 binding"/>
    <property type="evidence" value="ECO:0007669"/>
    <property type="project" value="TreeGrafter"/>
</dbReference>
<dbReference type="SUPFAM" id="SSF50475">
    <property type="entry name" value="FMN-binding split barrel"/>
    <property type="match status" value="1"/>
</dbReference>
<organism evidence="3">
    <name type="scientific">marine metagenome</name>
    <dbReference type="NCBI Taxonomy" id="408172"/>
    <lineage>
        <taxon>unclassified sequences</taxon>
        <taxon>metagenomes</taxon>
        <taxon>ecological metagenomes</taxon>
    </lineage>
</organism>
<dbReference type="InterPro" id="IPR052019">
    <property type="entry name" value="F420H2_bilvrd_red/Heme_oxyg"/>
</dbReference>
<sequence>MVRLKKEEREQFLAQPRIAHLVTLRPTGTPHVAPVWFLWEGEHGNKGRVLVMVDGNAVKVRNVQSNPSVALSIATPERPLSYVVLEGQAEVTSEGLNRAVERMCVLYDGEDRGAEFAKQLLSEERMVLLQITIDRIMSWQDED</sequence>
<dbReference type="PANTHER" id="PTHR35176:SF6">
    <property type="entry name" value="HEME OXYGENASE HI_0854-RELATED"/>
    <property type="match status" value="1"/>
</dbReference>
<dbReference type="EMBL" id="UINC01000799">
    <property type="protein sequence ID" value="SUZ61369.1"/>
    <property type="molecule type" value="Genomic_DNA"/>
</dbReference>
<dbReference type="InterPro" id="IPR011576">
    <property type="entry name" value="Pyridox_Oxase_N"/>
</dbReference>
<dbReference type="AlphaFoldDB" id="A0A381P4Y9"/>
<gene>
    <name evidence="3" type="ORF">METZ01_LOCUS14223</name>
</gene>
<dbReference type="PANTHER" id="PTHR35176">
    <property type="entry name" value="HEME OXYGENASE HI_0854-RELATED"/>
    <property type="match status" value="1"/>
</dbReference>
<dbReference type="InterPro" id="IPR012349">
    <property type="entry name" value="Split_barrel_FMN-bd"/>
</dbReference>
<dbReference type="InterPro" id="IPR019920">
    <property type="entry name" value="F420-binding_dom_put"/>
</dbReference>
<evidence type="ECO:0000259" key="2">
    <source>
        <dbReference type="Pfam" id="PF01243"/>
    </source>
</evidence>
<proteinExistence type="predicted"/>
<feature type="domain" description="Pyridoxamine 5'-phosphate oxidase N-terminal" evidence="2">
    <location>
        <begin position="6"/>
        <end position="138"/>
    </location>
</feature>
<accession>A0A381P4Y9</accession>
<dbReference type="Pfam" id="PF01243">
    <property type="entry name" value="PNPOx_N"/>
    <property type="match status" value="1"/>
</dbReference>
<keyword evidence="1" id="KW-0560">Oxidoreductase</keyword>
<reference evidence="3" key="1">
    <citation type="submission" date="2018-05" db="EMBL/GenBank/DDBJ databases">
        <authorList>
            <person name="Lanie J.A."/>
            <person name="Ng W.-L."/>
            <person name="Kazmierczak K.M."/>
            <person name="Andrzejewski T.M."/>
            <person name="Davidsen T.M."/>
            <person name="Wayne K.J."/>
            <person name="Tettelin H."/>
            <person name="Glass J.I."/>
            <person name="Rusch D."/>
            <person name="Podicherti R."/>
            <person name="Tsui H.-C.T."/>
            <person name="Winkler M.E."/>
        </authorList>
    </citation>
    <scope>NUCLEOTIDE SEQUENCE</scope>
</reference>
<dbReference type="GO" id="GO:0005829">
    <property type="term" value="C:cytosol"/>
    <property type="evidence" value="ECO:0007669"/>
    <property type="project" value="TreeGrafter"/>
</dbReference>
<protein>
    <recommendedName>
        <fullName evidence="2">Pyridoxamine 5'-phosphate oxidase N-terminal domain-containing protein</fullName>
    </recommendedName>
</protein>
<evidence type="ECO:0000313" key="3">
    <source>
        <dbReference type="EMBL" id="SUZ61369.1"/>
    </source>
</evidence>
<evidence type="ECO:0000256" key="1">
    <source>
        <dbReference type="ARBA" id="ARBA00023002"/>
    </source>
</evidence>
<dbReference type="GO" id="GO:0016627">
    <property type="term" value="F:oxidoreductase activity, acting on the CH-CH group of donors"/>
    <property type="evidence" value="ECO:0007669"/>
    <property type="project" value="TreeGrafter"/>
</dbReference>
<dbReference type="Gene3D" id="2.30.110.10">
    <property type="entry name" value="Electron Transport, Fmn-binding Protein, Chain A"/>
    <property type="match status" value="1"/>
</dbReference>
<dbReference type="NCBIfam" id="TIGR03618">
    <property type="entry name" value="Rv1155_F420"/>
    <property type="match status" value="1"/>
</dbReference>
<name>A0A381P4Y9_9ZZZZ</name>